<dbReference type="STRING" id="313367.JSE7799_02306"/>
<dbReference type="RefSeq" id="WP_055663741.1">
    <property type="nucleotide sequence ID" value="NZ_CYPR01000157.1"/>
</dbReference>
<evidence type="ECO:0000256" key="7">
    <source>
        <dbReference type="SAM" id="Phobius"/>
    </source>
</evidence>
<dbReference type="GO" id="GO:0005886">
    <property type="term" value="C:plasma membrane"/>
    <property type="evidence" value="ECO:0007669"/>
    <property type="project" value="UniProtKB-SubCell"/>
</dbReference>
<evidence type="ECO:0000313" key="9">
    <source>
        <dbReference type="Proteomes" id="UP000049455"/>
    </source>
</evidence>
<gene>
    <name evidence="8" type="primary">cydB</name>
    <name evidence="8" type="ORF">JSE7799_02306</name>
</gene>
<sequence>MDLLGYQPDIWLPFVFASLMGVSILLYVILDGYDLGVGILTPLARSEAERDMMVASIGPFWDANETWLVLAIGLLLVAFPTAHGMILSTLYLPVFFLLLGLILRGVSFEFRVKARARYKRLWDRLFFAGSLMATFSQGFMLGLYVMGLEMNAVTLLFAVVCALSLTMGYAFIGATWLILKGETDLQRRAVAWAKECIWGLVVGIGAISLATPLVSPRIWERWFEFPTFIWLSPLPILSLALLALLWRSLAHLPAQGDRWAWAPFTAALGLFVLAFLGLGYSFYPYVVPERLTIWEAASAPESLIIILVGACFVVPSILGYTALAYWVFRGKAQGLRYD</sequence>
<evidence type="ECO:0000256" key="2">
    <source>
        <dbReference type="ARBA" id="ARBA00007543"/>
    </source>
</evidence>
<comment type="similarity">
    <text evidence="2">Belongs to the cytochrome ubiquinol oxidase subunit 2 family.</text>
</comment>
<name>A0A0M7BBK5_9RHOB</name>
<feature type="transmembrane region" description="Helical" evidence="7">
    <location>
        <begin position="191"/>
        <end position="215"/>
    </location>
</feature>
<keyword evidence="8" id="KW-0560">Oxidoreductase</keyword>
<dbReference type="PANTHER" id="PTHR43141:SF2">
    <property type="entry name" value="BLR3729 PROTEIN"/>
    <property type="match status" value="1"/>
</dbReference>
<protein>
    <submittedName>
        <fullName evidence="8">Cytochrome d ubiquinol oxidase subunit 2</fullName>
        <ecNumber evidence="8">1.10.3.-</ecNumber>
    </submittedName>
</protein>
<keyword evidence="4 7" id="KW-0812">Transmembrane</keyword>
<evidence type="ECO:0000256" key="6">
    <source>
        <dbReference type="ARBA" id="ARBA00023136"/>
    </source>
</evidence>
<keyword evidence="5 7" id="KW-1133">Transmembrane helix</keyword>
<feature type="transmembrane region" description="Helical" evidence="7">
    <location>
        <begin position="227"/>
        <end position="247"/>
    </location>
</feature>
<comment type="subcellular location">
    <subcellularLocation>
        <location evidence="1">Cell membrane</location>
        <topology evidence="1">Multi-pass membrane protein</topology>
    </subcellularLocation>
</comment>
<dbReference type="PANTHER" id="PTHR43141">
    <property type="entry name" value="CYTOCHROME BD2 SUBUNIT II"/>
    <property type="match status" value="1"/>
</dbReference>
<accession>A0A0M7BBK5</accession>
<feature type="transmembrane region" description="Helical" evidence="7">
    <location>
        <begin position="303"/>
        <end position="328"/>
    </location>
</feature>
<proteinExistence type="inferred from homology"/>
<evidence type="ECO:0000256" key="3">
    <source>
        <dbReference type="ARBA" id="ARBA00022475"/>
    </source>
</evidence>
<evidence type="ECO:0000256" key="1">
    <source>
        <dbReference type="ARBA" id="ARBA00004651"/>
    </source>
</evidence>
<dbReference type="GO" id="GO:0009055">
    <property type="term" value="F:electron transfer activity"/>
    <property type="evidence" value="ECO:0007669"/>
    <property type="project" value="TreeGrafter"/>
</dbReference>
<dbReference type="InterPro" id="IPR003317">
    <property type="entry name" value="Cyt-d_oxidase_su2"/>
</dbReference>
<keyword evidence="6 7" id="KW-0472">Membrane</keyword>
<evidence type="ECO:0000256" key="5">
    <source>
        <dbReference type="ARBA" id="ARBA00022989"/>
    </source>
</evidence>
<dbReference type="Proteomes" id="UP000049455">
    <property type="component" value="Unassembled WGS sequence"/>
</dbReference>
<evidence type="ECO:0000256" key="4">
    <source>
        <dbReference type="ARBA" id="ARBA00022692"/>
    </source>
</evidence>
<feature type="transmembrane region" description="Helical" evidence="7">
    <location>
        <begin position="152"/>
        <end position="179"/>
    </location>
</feature>
<keyword evidence="3" id="KW-1003">Cell membrane</keyword>
<dbReference type="Pfam" id="PF02322">
    <property type="entry name" value="Cyt_bd_oxida_II"/>
    <property type="match status" value="1"/>
</dbReference>
<organism evidence="8 9">
    <name type="scientific">Jannaschia seosinensis</name>
    <dbReference type="NCBI Taxonomy" id="313367"/>
    <lineage>
        <taxon>Bacteria</taxon>
        <taxon>Pseudomonadati</taxon>
        <taxon>Pseudomonadota</taxon>
        <taxon>Alphaproteobacteria</taxon>
        <taxon>Rhodobacterales</taxon>
        <taxon>Roseobacteraceae</taxon>
        <taxon>Jannaschia</taxon>
    </lineage>
</organism>
<dbReference type="GO" id="GO:0016682">
    <property type="term" value="F:oxidoreductase activity, acting on diphenols and related substances as donors, oxygen as acceptor"/>
    <property type="evidence" value="ECO:0007669"/>
    <property type="project" value="TreeGrafter"/>
</dbReference>
<feature type="transmembrane region" description="Helical" evidence="7">
    <location>
        <begin position="12"/>
        <end position="30"/>
    </location>
</feature>
<dbReference type="OrthoDB" id="9776710at2"/>
<reference evidence="8 9" key="1">
    <citation type="submission" date="2015-09" db="EMBL/GenBank/DDBJ databases">
        <authorList>
            <person name="Jackson K.R."/>
            <person name="Lunt B.L."/>
            <person name="Fisher J.N.B."/>
            <person name="Gardner A.V."/>
            <person name="Bailey M.E."/>
            <person name="Deus L.M."/>
            <person name="Earl A.S."/>
            <person name="Gibby P.D."/>
            <person name="Hartmann K.A."/>
            <person name="Liu J.E."/>
            <person name="Manci A.M."/>
            <person name="Nielsen D.A."/>
            <person name="Solomon M.B."/>
            <person name="Breakwell D.P."/>
            <person name="Burnett S.H."/>
            <person name="Grose J.H."/>
        </authorList>
    </citation>
    <scope>NUCLEOTIDE SEQUENCE [LARGE SCALE GENOMIC DNA]</scope>
    <source>
        <strain evidence="8 9">CECT 7799</strain>
    </source>
</reference>
<dbReference type="GO" id="GO:0019646">
    <property type="term" value="P:aerobic electron transport chain"/>
    <property type="evidence" value="ECO:0007669"/>
    <property type="project" value="TreeGrafter"/>
</dbReference>
<dbReference type="AlphaFoldDB" id="A0A0M7BBK5"/>
<dbReference type="GO" id="GO:0070069">
    <property type="term" value="C:cytochrome complex"/>
    <property type="evidence" value="ECO:0007669"/>
    <property type="project" value="TreeGrafter"/>
</dbReference>
<dbReference type="EMBL" id="CYPR01000157">
    <property type="protein sequence ID" value="CUH39579.1"/>
    <property type="molecule type" value="Genomic_DNA"/>
</dbReference>
<feature type="transmembrane region" description="Helical" evidence="7">
    <location>
        <begin position="85"/>
        <end position="104"/>
    </location>
</feature>
<feature type="transmembrane region" description="Helical" evidence="7">
    <location>
        <begin position="125"/>
        <end position="146"/>
    </location>
</feature>
<feature type="transmembrane region" description="Helical" evidence="7">
    <location>
        <begin position="259"/>
        <end position="283"/>
    </location>
</feature>
<evidence type="ECO:0000313" key="8">
    <source>
        <dbReference type="EMBL" id="CUH39579.1"/>
    </source>
</evidence>
<dbReference type="EC" id="1.10.3.-" evidence="8"/>
<feature type="transmembrane region" description="Helical" evidence="7">
    <location>
        <begin position="60"/>
        <end position="79"/>
    </location>
</feature>
<keyword evidence="9" id="KW-1185">Reference proteome</keyword>